<keyword evidence="3" id="KW-1185">Reference proteome</keyword>
<evidence type="ECO:0000313" key="2">
    <source>
        <dbReference type="EMBL" id="KRX39360.1"/>
    </source>
</evidence>
<evidence type="ECO:0000313" key="3">
    <source>
        <dbReference type="Proteomes" id="UP000055048"/>
    </source>
</evidence>
<feature type="region of interest" description="Disordered" evidence="1">
    <location>
        <begin position="103"/>
        <end position="122"/>
    </location>
</feature>
<reference evidence="2 3" key="1">
    <citation type="submission" date="2015-01" db="EMBL/GenBank/DDBJ databases">
        <title>Evolution of Trichinella species and genotypes.</title>
        <authorList>
            <person name="Korhonen P.K."/>
            <person name="Edoardo P."/>
            <person name="Giuseppe L.R."/>
            <person name="Gasser R.B."/>
        </authorList>
    </citation>
    <scope>NUCLEOTIDE SEQUENCE [LARGE SCALE GENOMIC DNA]</scope>
    <source>
        <strain evidence="2">ISS417</strain>
    </source>
</reference>
<feature type="compositionally biased region" description="Low complexity" evidence="1">
    <location>
        <begin position="104"/>
        <end position="120"/>
    </location>
</feature>
<feature type="region of interest" description="Disordered" evidence="1">
    <location>
        <begin position="1"/>
        <end position="28"/>
    </location>
</feature>
<accession>A0A0V0TK97</accession>
<sequence>MNSQSSPDSKPRWSAVDEGQVRSASDMGDVHSNSLPYLLNLETSSFPLSRRRIQRLAWLTAADHLSHLASAVAAQTSAGPAAGGFSHRRGTRVNSSALLHADFTRSTSSSNPNSSTSDSNMPTLLRISISPDAFVFSLAFQERPSDTHRCTVAESAFDDGIQLSHVYVLGVIRAQPRRVFHDRAADFQRYADCQRAGVYPNFGFLRRNVPSPRAQGHASSPPARSPGSALSACLRRSPHPSSLWRR</sequence>
<dbReference type="Proteomes" id="UP000055048">
    <property type="component" value="Unassembled WGS sequence"/>
</dbReference>
<dbReference type="EMBL" id="JYDJ01000235">
    <property type="protein sequence ID" value="KRX39360.1"/>
    <property type="molecule type" value="Genomic_DNA"/>
</dbReference>
<feature type="compositionally biased region" description="Low complexity" evidence="1">
    <location>
        <begin position="218"/>
        <end position="232"/>
    </location>
</feature>
<name>A0A0V0TK97_9BILA</name>
<dbReference type="AlphaFoldDB" id="A0A0V0TK97"/>
<feature type="region of interest" description="Disordered" evidence="1">
    <location>
        <begin position="210"/>
        <end position="246"/>
    </location>
</feature>
<protein>
    <submittedName>
        <fullName evidence="2">Uncharacterized protein</fullName>
    </submittedName>
</protein>
<organism evidence="2 3">
    <name type="scientific">Trichinella murrelli</name>
    <dbReference type="NCBI Taxonomy" id="144512"/>
    <lineage>
        <taxon>Eukaryota</taxon>
        <taxon>Metazoa</taxon>
        <taxon>Ecdysozoa</taxon>
        <taxon>Nematoda</taxon>
        <taxon>Enoplea</taxon>
        <taxon>Dorylaimia</taxon>
        <taxon>Trichinellida</taxon>
        <taxon>Trichinellidae</taxon>
        <taxon>Trichinella</taxon>
    </lineage>
</organism>
<gene>
    <name evidence="2" type="ORF">T05_16429</name>
</gene>
<comment type="caution">
    <text evidence="2">The sequence shown here is derived from an EMBL/GenBank/DDBJ whole genome shotgun (WGS) entry which is preliminary data.</text>
</comment>
<evidence type="ECO:0000256" key="1">
    <source>
        <dbReference type="SAM" id="MobiDB-lite"/>
    </source>
</evidence>
<proteinExistence type="predicted"/>